<dbReference type="SUPFAM" id="SSF103025">
    <property type="entry name" value="Folate-binding domain"/>
    <property type="match status" value="1"/>
</dbReference>
<feature type="domain" description="CAF17 C-terminal" evidence="2">
    <location>
        <begin position="196"/>
        <end position="262"/>
    </location>
</feature>
<proteinExistence type="predicted"/>
<dbReference type="PIRSF" id="PIRSF006487">
    <property type="entry name" value="GcvT"/>
    <property type="match status" value="1"/>
</dbReference>
<dbReference type="InterPro" id="IPR057460">
    <property type="entry name" value="CAF17_C"/>
</dbReference>
<accession>A0AA35XWR3</accession>
<protein>
    <submittedName>
        <fullName evidence="3">Folate-binding protein</fullName>
    </submittedName>
</protein>
<gene>
    <name evidence="3" type="ORF">LMG32879_001989</name>
</gene>
<keyword evidence="4" id="KW-1185">Reference proteome</keyword>
<name>A0AA35XWR3_9PROT</name>
<comment type="caution">
    <text evidence="3">The sequence shown here is derived from an EMBL/GenBank/DDBJ whole genome shotgun (WGS) entry which is preliminary data.</text>
</comment>
<dbReference type="RefSeq" id="WP_289841454.1">
    <property type="nucleotide sequence ID" value="NZ_CATKSH010000011.1"/>
</dbReference>
<evidence type="ECO:0000313" key="4">
    <source>
        <dbReference type="Proteomes" id="UP001176960"/>
    </source>
</evidence>
<dbReference type="Gene3D" id="3.30.1360.120">
    <property type="entry name" value="Probable tRNA modification gtpase trme, domain 1"/>
    <property type="match status" value="2"/>
</dbReference>
<dbReference type="InterPro" id="IPR045179">
    <property type="entry name" value="YgfZ/GcvT"/>
</dbReference>
<dbReference type="PANTHER" id="PTHR22602:SF0">
    <property type="entry name" value="TRANSFERASE CAF17, MITOCHONDRIAL-RELATED"/>
    <property type="match status" value="1"/>
</dbReference>
<sequence>MPTTCLPDRRVVAVTGSDRTQFLQGLVSNDVTLAWAGKAVWAAFLTPQGRYLADFFIFADGERLLLDVWDAHAEMLVSRLSRFKLRADVNLAVTDLHVSAGWAEAQRADKGVVAADPRLPEAGWRAISEHAEPSDQYAAYEAHRIALGLPEPVDCKPEQTLLLEANFDWLHGVSWTKGCYMGQELTARTHYRALLRRRLVPVRSETPLPPFGTTITSEGKDVGELRSVSDKSGLAFLRREAWNAPLTCATQSLDVHLPEWFEEKP</sequence>
<keyword evidence="1" id="KW-0809">Transit peptide</keyword>
<dbReference type="AlphaFoldDB" id="A0AA35XWR3"/>
<evidence type="ECO:0000256" key="1">
    <source>
        <dbReference type="ARBA" id="ARBA00022946"/>
    </source>
</evidence>
<dbReference type="EMBL" id="CATKSH010000011">
    <property type="protein sequence ID" value="CAI9121143.1"/>
    <property type="molecule type" value="Genomic_DNA"/>
</dbReference>
<dbReference type="Pfam" id="PF25455">
    <property type="entry name" value="Beta-barrel_CAF17_C"/>
    <property type="match status" value="1"/>
</dbReference>
<dbReference type="Proteomes" id="UP001176960">
    <property type="component" value="Unassembled WGS sequence"/>
</dbReference>
<reference evidence="3" key="1">
    <citation type="submission" date="2023-03" db="EMBL/GenBank/DDBJ databases">
        <authorList>
            <person name="Cleenwerck I."/>
        </authorList>
    </citation>
    <scope>NUCLEOTIDE SEQUENCE</scope>
    <source>
        <strain evidence="3">LMG 32879</strain>
    </source>
</reference>
<dbReference type="GO" id="GO:0016226">
    <property type="term" value="P:iron-sulfur cluster assembly"/>
    <property type="evidence" value="ECO:0007669"/>
    <property type="project" value="TreeGrafter"/>
</dbReference>
<evidence type="ECO:0000259" key="2">
    <source>
        <dbReference type="Pfam" id="PF25455"/>
    </source>
</evidence>
<dbReference type="InterPro" id="IPR027266">
    <property type="entry name" value="TrmE/GcvT-like"/>
</dbReference>
<evidence type="ECO:0000313" key="3">
    <source>
        <dbReference type="EMBL" id="CAI9121143.1"/>
    </source>
</evidence>
<dbReference type="NCBIfam" id="TIGR03317">
    <property type="entry name" value="ygfZ_signature"/>
    <property type="match status" value="1"/>
</dbReference>
<dbReference type="InterPro" id="IPR017703">
    <property type="entry name" value="YgfZ/GCV_T_CS"/>
</dbReference>
<dbReference type="PANTHER" id="PTHR22602">
    <property type="entry name" value="TRANSFERASE CAF17, MITOCHONDRIAL-RELATED"/>
    <property type="match status" value="1"/>
</dbReference>
<organism evidence="3 4">
    <name type="scientific">Brytella acorum</name>
    <dbReference type="NCBI Taxonomy" id="2959299"/>
    <lineage>
        <taxon>Bacteria</taxon>
        <taxon>Pseudomonadati</taxon>
        <taxon>Pseudomonadota</taxon>
        <taxon>Alphaproteobacteria</taxon>
        <taxon>Acetobacterales</taxon>
        <taxon>Acetobacteraceae</taxon>
        <taxon>Brytella</taxon>
    </lineage>
</organism>